<evidence type="ECO:0000313" key="2">
    <source>
        <dbReference type="EMBL" id="EST46933.1"/>
    </source>
</evidence>
<name>V6LRP3_9EUKA</name>
<protein>
    <submittedName>
        <fullName evidence="2">Uncharacterized protein</fullName>
    </submittedName>
</protein>
<sequence>MKSLEFLSNYPDYKQHTFLTGSMTPLRSRPTTGQRPLSRPKSVKRLVSAFDNPHKDVQKNHCLRLATRTTLQDFDQGKLEQFMAQRECLREERPRPQPQKVLDTLQFQKPSIPDSRFQVGQQIVKTQKQNTVQNITDPVTRNGQQNSDFPNALSFKMNEYEADIAVKMRDMYMLCQGHSFDYIKQTQKQGLHLNDMYKKPEYQVFPGSKSPVQIKSNLYEMQRKKPYQRKHGPYKLIE</sequence>
<dbReference type="AlphaFoldDB" id="V6LRP3"/>
<dbReference type="EMBL" id="AUWU02000007">
    <property type="protein sequence ID" value="KAH0571173.1"/>
    <property type="molecule type" value="Genomic_DNA"/>
</dbReference>
<dbReference type="EMBL" id="KI546057">
    <property type="protein sequence ID" value="EST46933.1"/>
    <property type="molecule type" value="Genomic_DNA"/>
</dbReference>
<reference evidence="2 3" key="1">
    <citation type="journal article" date="2014" name="PLoS Genet.">
        <title>The Genome of Spironucleus salmonicida Highlights a Fish Pathogen Adapted to Fluctuating Environments.</title>
        <authorList>
            <person name="Xu F."/>
            <person name="Jerlstrom-Hultqvist J."/>
            <person name="Einarsson E."/>
            <person name="Astvaldsson A."/>
            <person name="Svard S.G."/>
            <person name="Andersson J.O."/>
        </authorList>
    </citation>
    <scope>NUCLEOTIDE SEQUENCE</scope>
    <source>
        <strain evidence="3">ATCC 50377</strain>
    </source>
</reference>
<dbReference type="VEuPathDB" id="GiardiaDB:SS50377_27473"/>
<evidence type="ECO:0000313" key="3">
    <source>
        <dbReference type="EMBL" id="KAH0571173.1"/>
    </source>
</evidence>
<evidence type="ECO:0000256" key="1">
    <source>
        <dbReference type="SAM" id="MobiDB-lite"/>
    </source>
</evidence>
<dbReference type="Proteomes" id="UP000018208">
    <property type="component" value="Unassembled WGS sequence"/>
</dbReference>
<evidence type="ECO:0000313" key="4">
    <source>
        <dbReference type="Proteomes" id="UP000018208"/>
    </source>
</evidence>
<gene>
    <name evidence="2" type="ORF">SS50377_13090</name>
    <name evidence="3" type="ORF">SS50377_27473</name>
</gene>
<proteinExistence type="predicted"/>
<feature type="region of interest" description="Disordered" evidence="1">
    <location>
        <begin position="21"/>
        <end position="42"/>
    </location>
</feature>
<organism evidence="2">
    <name type="scientific">Spironucleus salmonicida</name>
    <dbReference type="NCBI Taxonomy" id="348837"/>
    <lineage>
        <taxon>Eukaryota</taxon>
        <taxon>Metamonada</taxon>
        <taxon>Diplomonadida</taxon>
        <taxon>Hexamitidae</taxon>
        <taxon>Hexamitinae</taxon>
        <taxon>Spironucleus</taxon>
    </lineage>
</organism>
<feature type="compositionally biased region" description="Polar residues" evidence="1">
    <location>
        <begin position="21"/>
        <end position="35"/>
    </location>
</feature>
<keyword evidence="4" id="KW-1185">Reference proteome</keyword>
<reference evidence="3" key="2">
    <citation type="submission" date="2020-12" db="EMBL/GenBank/DDBJ databases">
        <title>New Spironucleus salmonicida genome in near-complete chromosomes.</title>
        <authorList>
            <person name="Xu F."/>
            <person name="Kurt Z."/>
            <person name="Jimenez-Gonzalez A."/>
            <person name="Astvaldsson A."/>
            <person name="Andersson J.O."/>
            <person name="Svard S.G."/>
        </authorList>
    </citation>
    <scope>NUCLEOTIDE SEQUENCE</scope>
    <source>
        <strain evidence="3">ATCC 50377</strain>
    </source>
</reference>
<accession>V6LRP3</accession>